<dbReference type="InterPro" id="IPR000504">
    <property type="entry name" value="RRM_dom"/>
</dbReference>
<dbReference type="Gene3D" id="3.30.70.330">
    <property type="match status" value="3"/>
</dbReference>
<feature type="domain" description="Macro" evidence="10">
    <location>
        <begin position="1162"/>
        <end position="1345"/>
    </location>
</feature>
<dbReference type="GO" id="GO:0010629">
    <property type="term" value="P:negative regulation of gene expression"/>
    <property type="evidence" value="ECO:0007669"/>
    <property type="project" value="TreeGrafter"/>
</dbReference>
<dbReference type="InterPro" id="IPR037197">
    <property type="entry name" value="WWE_dom_sf"/>
</dbReference>
<name>A0AAD8F9S4_BIOPF</name>
<comment type="caution">
    <text evidence="11">The sequence shown here is derived from an EMBL/GenBank/DDBJ whole genome shotgun (WGS) entry which is preliminary data.</text>
</comment>
<dbReference type="Gene3D" id="3.30.720.50">
    <property type="match status" value="1"/>
</dbReference>
<reference evidence="11" key="2">
    <citation type="submission" date="2023-04" db="EMBL/GenBank/DDBJ databases">
        <authorList>
            <person name="Bu L."/>
            <person name="Lu L."/>
            <person name="Laidemitt M.R."/>
            <person name="Zhang S.M."/>
            <person name="Mutuku M."/>
            <person name="Mkoji G."/>
            <person name="Steinauer M."/>
            <person name="Loker E.S."/>
        </authorList>
    </citation>
    <scope>NUCLEOTIDE SEQUENCE</scope>
    <source>
        <strain evidence="11">KasaAsao</strain>
        <tissue evidence="11">Whole Snail</tissue>
    </source>
</reference>
<gene>
    <name evidence="11" type="ORF">Bpfe_015308</name>
</gene>
<dbReference type="Pfam" id="PF23085">
    <property type="entry name" value="RRM_PARP14_3"/>
    <property type="match status" value="3"/>
</dbReference>
<dbReference type="InterPro" id="IPR002589">
    <property type="entry name" value="Macro_dom"/>
</dbReference>
<evidence type="ECO:0000256" key="1">
    <source>
        <dbReference type="ARBA" id="ARBA00004123"/>
    </source>
</evidence>
<proteinExistence type="predicted"/>
<dbReference type="SMART" id="SM00360">
    <property type="entry name" value="RRM"/>
    <property type="match status" value="3"/>
</dbReference>
<feature type="region of interest" description="Disordered" evidence="7">
    <location>
        <begin position="557"/>
        <end position="578"/>
    </location>
</feature>
<dbReference type="GO" id="GO:0003714">
    <property type="term" value="F:transcription corepressor activity"/>
    <property type="evidence" value="ECO:0007669"/>
    <property type="project" value="TreeGrafter"/>
</dbReference>
<dbReference type="InterPro" id="IPR034464">
    <property type="entry name" value="PAR10_RRM1_2"/>
</dbReference>
<evidence type="ECO:0000256" key="5">
    <source>
        <dbReference type="ARBA" id="ARBA00023242"/>
    </source>
</evidence>
<evidence type="ECO:0000259" key="10">
    <source>
        <dbReference type="PROSITE" id="PS51154"/>
    </source>
</evidence>
<keyword evidence="2 6" id="KW-0328">Glycosyltransferase</keyword>
<dbReference type="Proteomes" id="UP001233172">
    <property type="component" value="Unassembled WGS sequence"/>
</dbReference>
<feature type="domain" description="Macro" evidence="10">
    <location>
        <begin position="1381"/>
        <end position="1558"/>
    </location>
</feature>
<dbReference type="SUPFAM" id="SSF56399">
    <property type="entry name" value="ADP-ribosylation"/>
    <property type="match status" value="1"/>
</dbReference>
<protein>
    <recommendedName>
        <fullName evidence="6">Poly [ADP-ribose] polymerase</fullName>
        <shortName evidence="6">PARP</shortName>
        <ecNumber evidence="6">2.4.2.-</ecNumber>
    </recommendedName>
</protein>
<accession>A0AAD8F9S4</accession>
<dbReference type="PROSITE" id="PS50918">
    <property type="entry name" value="WWE"/>
    <property type="match status" value="1"/>
</dbReference>
<dbReference type="PROSITE" id="PS51154">
    <property type="entry name" value="MACRO"/>
    <property type="match status" value="3"/>
</dbReference>
<comment type="subcellular location">
    <subcellularLocation>
        <location evidence="1">Nucleus</location>
    </subcellularLocation>
</comment>
<dbReference type="SUPFAM" id="SSF117839">
    <property type="entry name" value="WWE domain"/>
    <property type="match status" value="1"/>
</dbReference>
<feature type="compositionally biased region" description="Polar residues" evidence="7">
    <location>
        <begin position="557"/>
        <end position="567"/>
    </location>
</feature>
<dbReference type="InterPro" id="IPR043472">
    <property type="entry name" value="Macro_dom-like"/>
</dbReference>
<dbReference type="Pfam" id="PF02825">
    <property type="entry name" value="WWE"/>
    <property type="match status" value="1"/>
</dbReference>
<feature type="domain" description="WWE" evidence="8">
    <location>
        <begin position="1672"/>
        <end position="1751"/>
    </location>
</feature>
<evidence type="ECO:0000313" key="11">
    <source>
        <dbReference type="EMBL" id="KAK0055294.1"/>
    </source>
</evidence>
<dbReference type="InterPro" id="IPR012317">
    <property type="entry name" value="Poly(ADP-ribose)pol_cat_dom"/>
</dbReference>
<dbReference type="SUPFAM" id="SSF54928">
    <property type="entry name" value="RNA-binding domain, RBD"/>
    <property type="match status" value="1"/>
</dbReference>
<dbReference type="Gene3D" id="3.40.220.10">
    <property type="entry name" value="Leucine Aminopeptidase, subunit E, domain 1"/>
    <property type="match status" value="3"/>
</dbReference>
<evidence type="ECO:0000313" key="12">
    <source>
        <dbReference type="Proteomes" id="UP001233172"/>
    </source>
</evidence>
<keyword evidence="12" id="KW-1185">Reference proteome</keyword>
<dbReference type="Pfam" id="PF01661">
    <property type="entry name" value="Macro"/>
    <property type="match status" value="3"/>
</dbReference>
<dbReference type="InterPro" id="IPR035979">
    <property type="entry name" value="RBD_domain_sf"/>
</dbReference>
<evidence type="ECO:0000256" key="7">
    <source>
        <dbReference type="SAM" id="MobiDB-lite"/>
    </source>
</evidence>
<reference evidence="11" key="1">
    <citation type="journal article" date="2023" name="PLoS Negl. Trop. Dis.">
        <title>A genome sequence for Biomphalaria pfeifferi, the major vector snail for the human-infecting parasite Schistosoma mansoni.</title>
        <authorList>
            <person name="Bu L."/>
            <person name="Lu L."/>
            <person name="Laidemitt M.R."/>
            <person name="Zhang S.M."/>
            <person name="Mutuku M."/>
            <person name="Mkoji G."/>
            <person name="Steinauer M."/>
            <person name="Loker E.S."/>
        </authorList>
    </citation>
    <scope>NUCLEOTIDE SEQUENCE</scope>
    <source>
        <strain evidence="11">KasaAsao</strain>
    </source>
</reference>
<sequence length="1951" mass="220203">MSYDTTTLQVEGNLTDITKDQLKLCFQNRRAQGGGPVDDIKIATDKKSAVIVFKETSAVDLIINRRKPVTIANISLQVSPFYDETSDESSDPQMDSIETTVPPEINSKIKMPAKNISAEVKLKSTIPSKKSNSLKVKGIPNVVTEESLAAIFKKERRDCVRSIEAINISEDRSSAIVVFKDTEAVDFILSKGNTVSHSGALLQMKRYYIKTKLTDAKYRYTDEAAVGPDLRNAQDKRKLKAENIAVESQNKNQRTKEKDEAYNFNTNQKEFQPTAKKVGKGKYPKDVLRSAKIDVHLDEEESDLSPYNCTVKIRVGSIKESKDVYIFYLEDPAVNTGEFIEDSLMLDGINKVVYVTFCSPQEARDFCELPHTESDMDILNVEMATEEDFLTYPNYIFLRGKLNGADELADFIHENFDLEILDILHEDDSDSYIVIFDPETCTDITPLTWELTSLSGNKMITAPVTIQNCVLLSGLTTSISSQTLQRYLENKRRSGGGKVKSLERISDEQAIICFEDEVDLDDLLSKDHKIENSELSLRRHFPCLSEKYMIKEDTENEMTTAEHTPSRSIHKEKNPGHHYKMNTTYSRLLKEDCVQQEKECNKLFLSGKSYGKTVSCGNISKLKTKEKKFQHKEEVPLERFEIKLLEKCKFFDQINDRHKEINLNLDYNANKVILNGEDKRQLEDIHCGILSKCRQDVDFSKLDNLTTDQITFLKKDNVQKKVDSMLDNSYMQCNENDVKLYYLKSESLNIKDAEKIIRSQAEVHTKPMNQDMLNMLQSSDGSRFMSSLIDDNSSFSTIIKLDSQSKTLSIIASEDQLYQVVQEIETYLKTNKLHKVEIHLSEGKHRFLKKFLMDDFSTFKSSIENDALIEFTSDRCVIRGVKDVVERCEGFIKNILAKIVGNNVMLKFFGIKEFLHDSEGKTLIKSIEEEHRCIILLKSEANKTCKPKVAVKTPTLIAKCSINGVNISFFQGNILELNADVLVNPLDPSQQFVSAMSKELIKLGGQNIKKDFKRSCTSSFVGSVTETSSGSLSNINSILHLVCPVYCDDQKVKELESTVRACLHYAANKNYSSISIPAVGLGKILKFSLTSVCKNMVNVVKDFIETGTNSFREIYFCDMKPASIRKMMESFENKFNDIQFETETMLADKRDFKFSSQSPHKSLSKKGWDFKSIKVNVALGEINKQDTDIIVITVDKSLDLTKGRLSKIILDEAGDRIQEELRNKYNNGIKAGDFAMSSGGNLPCQHIFYACLSRNRGDNGQASMENLVYKLLEQAIKLQVTSISIPALGTGNLGYSSDNSAQVIIETIEKFASRNSSPDLKVNVVVLPKDQEIAQSFNKILSAEGRMATGEKGAHGKSGATGGRGATGGHNDKEKKTNSYKNFSGIIKYGSVSLKIKKGDITKERKTDVIVNGIKDSMDLSHSGKVCKILLNICGQELQDECLSKQNEMMSCGIVVTSAPKLQCKHIIHISQDQFSRYLDKGVTKVLLEAEKIGASTLSMPVLGAGAHHANVEGIKKSILGAIEQFGNSTSKKLTKIKLVIFDPNILSIFMSHLAANDHFSQSDSKAKGSHNDESKKVELKMYSDDESERSLAEKKLIRKCKSAYVEKKEKIDNLQRLTPQQIKDVVTLGLQSRIKVKIQEQELIMKGFKSEGLYKVLKQVNKLVFEAVQNHHRSLLQAIPSSIEWQYKQGDRWRNFDSTMNIEIEKASKTKASSFEMKDAKGRKIEIDFEGMKETFLDEHGRKSTFVIRRNDKSQSGEPLPKKWDKMGPTENLKIVEVHPKSPEYHKIEQFFTTKGANFPVKKIARIQNKTLYQQYYVKKRDIELNNPKGHQNEQRLFHGTASKPIPQINENGFNRSYCGVNGTVFGSGVYFADNSSYSETFAVPDFRGKRHMYVARVLTGENIMTDSSTLYLPKKPRSVRPYDSGGDPSQGIYVIFHDAQVYPEYLITF</sequence>
<evidence type="ECO:0000259" key="8">
    <source>
        <dbReference type="PROSITE" id="PS50918"/>
    </source>
</evidence>
<dbReference type="InterPro" id="IPR052056">
    <property type="entry name" value="Mono-ARTD/PARP"/>
</dbReference>
<dbReference type="GO" id="GO:0003723">
    <property type="term" value="F:RNA binding"/>
    <property type="evidence" value="ECO:0007669"/>
    <property type="project" value="InterPro"/>
</dbReference>
<dbReference type="SMART" id="SM00506">
    <property type="entry name" value="A1pp"/>
    <property type="match status" value="3"/>
</dbReference>
<dbReference type="SUPFAM" id="SSF52949">
    <property type="entry name" value="Macro domain-like"/>
    <property type="match status" value="3"/>
</dbReference>
<dbReference type="InterPro" id="IPR004170">
    <property type="entry name" value="WWE_dom"/>
</dbReference>
<keyword evidence="4 6" id="KW-0520">NAD</keyword>
<dbReference type="CDD" id="cd12547">
    <property type="entry name" value="RRM1_2_PAR10"/>
    <property type="match status" value="1"/>
</dbReference>
<keyword evidence="5" id="KW-0539">Nucleus</keyword>
<dbReference type="GO" id="GO:0005634">
    <property type="term" value="C:nucleus"/>
    <property type="evidence" value="ECO:0007669"/>
    <property type="project" value="UniProtKB-SubCell"/>
</dbReference>
<feature type="region of interest" description="Disordered" evidence="7">
    <location>
        <begin position="1349"/>
        <end position="1377"/>
    </location>
</feature>
<dbReference type="PANTHER" id="PTHR14453">
    <property type="entry name" value="PARP/ZINC FINGER CCCH TYPE DOMAIN CONTAINING PROTEIN"/>
    <property type="match status" value="1"/>
</dbReference>
<evidence type="ECO:0000256" key="3">
    <source>
        <dbReference type="ARBA" id="ARBA00022679"/>
    </source>
</evidence>
<dbReference type="GO" id="GO:0005737">
    <property type="term" value="C:cytoplasm"/>
    <property type="evidence" value="ECO:0007669"/>
    <property type="project" value="TreeGrafter"/>
</dbReference>
<evidence type="ECO:0000259" key="9">
    <source>
        <dbReference type="PROSITE" id="PS51059"/>
    </source>
</evidence>
<keyword evidence="3 6" id="KW-0808">Transferase</keyword>
<feature type="domain" description="Macro" evidence="10">
    <location>
        <begin position="954"/>
        <end position="1135"/>
    </location>
</feature>
<dbReference type="EMBL" id="JASAOG010000071">
    <property type="protein sequence ID" value="KAK0055294.1"/>
    <property type="molecule type" value="Genomic_DNA"/>
</dbReference>
<dbReference type="GO" id="GO:0003950">
    <property type="term" value="F:NAD+ poly-ADP-ribosyltransferase activity"/>
    <property type="evidence" value="ECO:0007669"/>
    <property type="project" value="UniProtKB-UniRule"/>
</dbReference>
<dbReference type="Gene3D" id="3.90.228.10">
    <property type="match status" value="1"/>
</dbReference>
<dbReference type="EC" id="2.4.2.-" evidence="6"/>
<feature type="compositionally biased region" description="Gly residues" evidence="7">
    <location>
        <begin position="1359"/>
        <end position="1368"/>
    </location>
</feature>
<feature type="domain" description="PARP catalytic" evidence="9">
    <location>
        <begin position="1759"/>
        <end position="1951"/>
    </location>
</feature>
<evidence type="ECO:0000256" key="6">
    <source>
        <dbReference type="RuleBase" id="RU362114"/>
    </source>
</evidence>
<organism evidence="11 12">
    <name type="scientific">Biomphalaria pfeifferi</name>
    <name type="common">Bloodfluke planorb</name>
    <name type="synonym">Freshwater snail</name>
    <dbReference type="NCBI Taxonomy" id="112525"/>
    <lineage>
        <taxon>Eukaryota</taxon>
        <taxon>Metazoa</taxon>
        <taxon>Spiralia</taxon>
        <taxon>Lophotrochozoa</taxon>
        <taxon>Mollusca</taxon>
        <taxon>Gastropoda</taxon>
        <taxon>Heterobranchia</taxon>
        <taxon>Euthyneura</taxon>
        <taxon>Panpulmonata</taxon>
        <taxon>Hygrophila</taxon>
        <taxon>Lymnaeoidea</taxon>
        <taxon>Planorbidae</taxon>
        <taxon>Biomphalaria</taxon>
    </lineage>
</organism>
<evidence type="ECO:0000256" key="4">
    <source>
        <dbReference type="ARBA" id="ARBA00023027"/>
    </source>
</evidence>
<dbReference type="Pfam" id="PF00644">
    <property type="entry name" value="PARP"/>
    <property type="match status" value="1"/>
</dbReference>
<dbReference type="PROSITE" id="PS51059">
    <property type="entry name" value="PARP_CATALYTIC"/>
    <property type="match status" value="1"/>
</dbReference>
<dbReference type="InterPro" id="IPR012677">
    <property type="entry name" value="Nucleotide-bd_a/b_plait_sf"/>
</dbReference>
<dbReference type="PANTHER" id="PTHR14453:SF67">
    <property type="entry name" value="POLY [ADP-RIBOSE] POLYMERASE"/>
    <property type="match status" value="1"/>
</dbReference>
<evidence type="ECO:0000256" key="2">
    <source>
        <dbReference type="ARBA" id="ARBA00022676"/>
    </source>
</evidence>